<proteinExistence type="inferred from homology"/>
<dbReference type="Proteomes" id="UP000321353">
    <property type="component" value="Chromosome"/>
</dbReference>
<dbReference type="InterPro" id="IPR011009">
    <property type="entry name" value="Kinase-like_dom_sf"/>
</dbReference>
<dbReference type="Gene3D" id="3.90.1200.10">
    <property type="match status" value="1"/>
</dbReference>
<keyword evidence="2 3" id="KW-0418">Kinase</keyword>
<sequence>MLADTLSELLDTPLDVVDQRPLGGGCISEASVVTVRWDNPQSWQLSGNLPAAEPQTQLLIKRNSADMVSNFRCEARGLQALADVNAIRVPRVFATDVVEGQAYLAMEFIPNAAPRSSSQAFSEFGRQLARLHRASIGDSVGWPEDNYLGSAEQPNGACGSWAEFFATRRIGFQIRWATDQGLADATLKSDCQRIIDRMEDLLSGREETLSLLHGDLWSGNYLFDTAGQPALIDPAVYRGCREAEWGMIKWFGSCPDEFEQAYVSEWPMADGWRRRVAVYMLYHQLNHLNLFGSSYASTCRRTAEAVLK</sequence>
<comment type="similarity">
    <text evidence="1 2">Belongs to the fructosamine kinase family.</text>
</comment>
<evidence type="ECO:0000313" key="4">
    <source>
        <dbReference type="Proteomes" id="UP000321353"/>
    </source>
</evidence>
<evidence type="ECO:0000313" key="3">
    <source>
        <dbReference type="EMBL" id="QEG02687.1"/>
    </source>
</evidence>
<protein>
    <submittedName>
        <fullName evidence="3">Fructosamine kinase</fullName>
    </submittedName>
</protein>
<keyword evidence="4" id="KW-1185">Reference proteome</keyword>
<dbReference type="PANTHER" id="PTHR12149:SF8">
    <property type="entry name" value="PROTEIN-RIBULOSAMINE 3-KINASE"/>
    <property type="match status" value="1"/>
</dbReference>
<dbReference type="RefSeq" id="WP_147871591.1">
    <property type="nucleotide sequence ID" value="NZ_CP036264.1"/>
</dbReference>
<organism evidence="3 4">
    <name type="scientific">Stieleria maiorica</name>
    <dbReference type="NCBI Taxonomy" id="2795974"/>
    <lineage>
        <taxon>Bacteria</taxon>
        <taxon>Pseudomonadati</taxon>
        <taxon>Planctomycetota</taxon>
        <taxon>Planctomycetia</taxon>
        <taxon>Pirellulales</taxon>
        <taxon>Pirellulaceae</taxon>
        <taxon>Stieleria</taxon>
    </lineage>
</organism>
<gene>
    <name evidence="3" type="ORF">Mal15_68080</name>
</gene>
<dbReference type="SUPFAM" id="SSF56112">
    <property type="entry name" value="Protein kinase-like (PK-like)"/>
    <property type="match status" value="1"/>
</dbReference>
<dbReference type="Pfam" id="PF03881">
    <property type="entry name" value="Fructosamin_kin"/>
    <property type="match status" value="1"/>
</dbReference>
<dbReference type="PIRSF" id="PIRSF006221">
    <property type="entry name" value="Ketosamine-3-kinase"/>
    <property type="match status" value="1"/>
</dbReference>
<dbReference type="PANTHER" id="PTHR12149">
    <property type="entry name" value="FRUCTOSAMINE 3 KINASE-RELATED PROTEIN"/>
    <property type="match status" value="1"/>
</dbReference>
<dbReference type="KEGG" id="smam:Mal15_68080"/>
<dbReference type="Gene3D" id="3.30.200.20">
    <property type="entry name" value="Phosphorylase Kinase, domain 1"/>
    <property type="match status" value="1"/>
</dbReference>
<dbReference type="InterPro" id="IPR016477">
    <property type="entry name" value="Fructo-/Ketosamine-3-kinase"/>
</dbReference>
<keyword evidence="2" id="KW-0808">Transferase</keyword>
<evidence type="ECO:0000256" key="2">
    <source>
        <dbReference type="PIRNR" id="PIRNR006221"/>
    </source>
</evidence>
<dbReference type="EMBL" id="CP036264">
    <property type="protein sequence ID" value="QEG02687.1"/>
    <property type="molecule type" value="Genomic_DNA"/>
</dbReference>
<accession>A0A5B9MRI9</accession>
<evidence type="ECO:0000256" key="1">
    <source>
        <dbReference type="ARBA" id="ARBA00009460"/>
    </source>
</evidence>
<name>A0A5B9MRI9_9BACT</name>
<dbReference type="AlphaFoldDB" id="A0A5B9MRI9"/>
<dbReference type="GO" id="GO:0016301">
    <property type="term" value="F:kinase activity"/>
    <property type="evidence" value="ECO:0007669"/>
    <property type="project" value="UniProtKB-UniRule"/>
</dbReference>
<reference evidence="3 4" key="1">
    <citation type="submission" date="2019-02" db="EMBL/GenBank/DDBJ databases">
        <title>Planctomycetal bacteria perform biofilm scaping via a novel small molecule.</title>
        <authorList>
            <person name="Jeske O."/>
            <person name="Boedeker C."/>
            <person name="Wiegand S."/>
            <person name="Breitling P."/>
            <person name="Kallscheuer N."/>
            <person name="Jogler M."/>
            <person name="Rohde M."/>
            <person name="Petersen J."/>
            <person name="Medema M.H."/>
            <person name="Surup F."/>
            <person name="Jogler C."/>
        </authorList>
    </citation>
    <scope>NUCLEOTIDE SEQUENCE [LARGE SCALE GENOMIC DNA]</scope>
    <source>
        <strain evidence="3 4">Mal15</strain>
    </source>
</reference>